<gene>
    <name evidence="1" type="ORF">OIU80_00910</name>
</gene>
<dbReference type="Proteomes" id="UP001151133">
    <property type="component" value="Unassembled WGS sequence"/>
</dbReference>
<evidence type="ECO:0000313" key="1">
    <source>
        <dbReference type="EMBL" id="MCV9930829.1"/>
    </source>
</evidence>
<dbReference type="RefSeq" id="WP_264285232.1">
    <property type="nucleotide sequence ID" value="NZ_JAOZEV010000001.1"/>
</dbReference>
<dbReference type="AlphaFoldDB" id="A0A9X2YYC6"/>
<accession>A0A9X2YYC6</accession>
<evidence type="ECO:0000313" key="2">
    <source>
        <dbReference type="Proteomes" id="UP001151133"/>
    </source>
</evidence>
<proteinExistence type="predicted"/>
<comment type="caution">
    <text evidence="1">The sequence shown here is derived from an EMBL/GenBank/DDBJ whole genome shotgun (WGS) entry which is preliminary data.</text>
</comment>
<organism evidence="1 2">
    <name type="scientific">Flavobacterium frigoritolerans</name>
    <dbReference type="NCBI Taxonomy" id="2987686"/>
    <lineage>
        <taxon>Bacteria</taxon>
        <taxon>Pseudomonadati</taxon>
        <taxon>Bacteroidota</taxon>
        <taxon>Flavobacteriia</taxon>
        <taxon>Flavobacteriales</taxon>
        <taxon>Flavobacteriaceae</taxon>
        <taxon>Flavobacterium</taxon>
    </lineage>
</organism>
<dbReference type="EMBL" id="JAOZEV010000001">
    <property type="protein sequence ID" value="MCV9930829.1"/>
    <property type="molecule type" value="Genomic_DNA"/>
</dbReference>
<reference evidence="1" key="1">
    <citation type="submission" date="2022-10" db="EMBL/GenBank/DDBJ databases">
        <title>Two novel species of Flavobacterium.</title>
        <authorList>
            <person name="Liu Q."/>
            <person name="Xin Y.-H."/>
        </authorList>
    </citation>
    <scope>NUCLEOTIDE SEQUENCE</scope>
    <source>
        <strain evidence="1">LS1R47</strain>
    </source>
</reference>
<name>A0A9X2YYC6_9FLAO</name>
<keyword evidence="2" id="KW-1185">Reference proteome</keyword>
<sequence>MEDLILSQFEQQNSSTGDMIMMRSLRNGIIQKLNPKQQDEVLKSIDSLINSGFITYENGKLECLRLTELGFQRLYKNSKSTDDIEELILNKFKQQNSRANDIVQLKNLNFTIFQQLNPIEKDLFSDAINNLQANGYVTYEGKNTAIECLRLTDIGYDKLY</sequence>
<protein>
    <submittedName>
        <fullName evidence="1">Uncharacterized protein</fullName>
    </submittedName>
</protein>